<dbReference type="Proteomes" id="UP001066276">
    <property type="component" value="Chromosome 4_2"/>
</dbReference>
<proteinExistence type="predicted"/>
<keyword evidence="3" id="KW-1185">Reference proteome</keyword>
<gene>
    <name evidence="2" type="ORF">NDU88_000892</name>
</gene>
<sequence length="179" mass="20037">MIPWLNSPVCLRACTLPLFRPLEVIRFAVAAHQRLLRPSPMPLLEFWAVARETHHNRAYKLQVLLPRAMLDYTLRRRRGGGGLERGWALISIEEVSRIPDEGLAVGAAGSLLSDTRLSRARSLSLVPSQYLRRQKEPPPPQQQAQEAFADPQNGERPSAPRSPAPNKKTRLKKTQALAG</sequence>
<evidence type="ECO:0000313" key="3">
    <source>
        <dbReference type="Proteomes" id="UP001066276"/>
    </source>
</evidence>
<comment type="caution">
    <text evidence="2">The sequence shown here is derived from an EMBL/GenBank/DDBJ whole genome shotgun (WGS) entry which is preliminary data.</text>
</comment>
<evidence type="ECO:0000256" key="1">
    <source>
        <dbReference type="SAM" id="MobiDB-lite"/>
    </source>
</evidence>
<evidence type="ECO:0000313" key="2">
    <source>
        <dbReference type="EMBL" id="KAJ1160390.1"/>
    </source>
</evidence>
<organism evidence="2 3">
    <name type="scientific">Pleurodeles waltl</name>
    <name type="common">Iberian ribbed newt</name>
    <dbReference type="NCBI Taxonomy" id="8319"/>
    <lineage>
        <taxon>Eukaryota</taxon>
        <taxon>Metazoa</taxon>
        <taxon>Chordata</taxon>
        <taxon>Craniata</taxon>
        <taxon>Vertebrata</taxon>
        <taxon>Euteleostomi</taxon>
        <taxon>Amphibia</taxon>
        <taxon>Batrachia</taxon>
        <taxon>Caudata</taxon>
        <taxon>Salamandroidea</taxon>
        <taxon>Salamandridae</taxon>
        <taxon>Pleurodelinae</taxon>
        <taxon>Pleurodeles</taxon>
    </lineage>
</organism>
<accession>A0AAV7S9C8</accession>
<dbReference type="AlphaFoldDB" id="A0AAV7S9C8"/>
<dbReference type="EMBL" id="JANPWB010000008">
    <property type="protein sequence ID" value="KAJ1160390.1"/>
    <property type="molecule type" value="Genomic_DNA"/>
</dbReference>
<name>A0AAV7S9C8_PLEWA</name>
<protein>
    <submittedName>
        <fullName evidence="2">Uncharacterized protein</fullName>
    </submittedName>
</protein>
<reference evidence="2" key="1">
    <citation type="journal article" date="2022" name="bioRxiv">
        <title>Sequencing and chromosome-scale assembly of the giantPleurodeles waltlgenome.</title>
        <authorList>
            <person name="Brown T."/>
            <person name="Elewa A."/>
            <person name="Iarovenko S."/>
            <person name="Subramanian E."/>
            <person name="Araus A.J."/>
            <person name="Petzold A."/>
            <person name="Susuki M."/>
            <person name="Suzuki K.-i.T."/>
            <person name="Hayashi T."/>
            <person name="Toyoda A."/>
            <person name="Oliveira C."/>
            <person name="Osipova E."/>
            <person name="Leigh N.D."/>
            <person name="Simon A."/>
            <person name="Yun M.H."/>
        </authorList>
    </citation>
    <scope>NUCLEOTIDE SEQUENCE</scope>
    <source>
        <strain evidence="2">20211129_DDA</strain>
        <tissue evidence="2">Liver</tissue>
    </source>
</reference>
<feature type="compositionally biased region" description="Low complexity" evidence="1">
    <location>
        <begin position="142"/>
        <end position="152"/>
    </location>
</feature>
<feature type="region of interest" description="Disordered" evidence="1">
    <location>
        <begin position="131"/>
        <end position="179"/>
    </location>
</feature>